<proteinExistence type="inferred from homology"/>
<dbReference type="InterPro" id="IPR001128">
    <property type="entry name" value="Cyt_P450"/>
</dbReference>
<dbReference type="GO" id="GO:0005506">
    <property type="term" value="F:iron ion binding"/>
    <property type="evidence" value="ECO:0007669"/>
    <property type="project" value="InterPro"/>
</dbReference>
<sequence length="390" mass="44866">MEWNWNHVLCPILISLVSLLWRLWRKKSNCNSAYKLPPGPRGWPMIGNIFDLGTLPHRSLAALKEKHGPLVWLSIGSVNVIVVQSAVAAEELFRNHDLSLFDRTIIDTMRSHDVYKSAMSLSSYNIYWRTLRRICTIELFTTKRINETMLLRQNCIDDMLLWIEMEVKNCENTAITVTHFVFPALFNMIGNLMLSRNLVDPHMEIASEFYTALSGFAECLGRPNISDLFPSVRWLDLQGLRKSMDCHLGKMIEIMSGFVEERVRHRQQNGKEAPEETRKDFLDVLLDFEGTGKDEIDKLSHHQITIFLQELFFAGSETISTTVEWAMCELLQNSKGVVEIKAELGRVVGANKKLKETDIDNLHYLRATARYFIISIGNFVKISTVKPEWT</sequence>
<evidence type="ECO:0000256" key="2">
    <source>
        <dbReference type="ARBA" id="ARBA00022723"/>
    </source>
</evidence>
<dbReference type="GO" id="GO:0016705">
    <property type="term" value="F:oxidoreductase activity, acting on paired donors, with incorporation or reduction of molecular oxygen"/>
    <property type="evidence" value="ECO:0007669"/>
    <property type="project" value="InterPro"/>
</dbReference>
<dbReference type="InterPro" id="IPR036396">
    <property type="entry name" value="Cyt_P450_sf"/>
</dbReference>
<dbReference type="EMBL" id="JAUIZM010000009">
    <property type="protein sequence ID" value="KAK1364949.1"/>
    <property type="molecule type" value="Genomic_DNA"/>
</dbReference>
<name>A0AAD8HEN6_9APIA</name>
<gene>
    <name evidence="6" type="ORF">POM88_040509</name>
    <name evidence="7" type="ORF">POM88_040510</name>
</gene>
<evidence type="ECO:0000313" key="8">
    <source>
        <dbReference type="Proteomes" id="UP001237642"/>
    </source>
</evidence>
<dbReference type="AlphaFoldDB" id="A0AAD8HEN6"/>
<keyword evidence="8" id="KW-1185">Reference proteome</keyword>
<evidence type="ECO:0000256" key="3">
    <source>
        <dbReference type="ARBA" id="ARBA00023002"/>
    </source>
</evidence>
<dbReference type="GO" id="GO:0020037">
    <property type="term" value="F:heme binding"/>
    <property type="evidence" value="ECO:0007669"/>
    <property type="project" value="InterPro"/>
</dbReference>
<evidence type="ECO:0000256" key="1">
    <source>
        <dbReference type="ARBA" id="ARBA00010617"/>
    </source>
</evidence>
<feature type="signal peptide" evidence="5">
    <location>
        <begin position="1"/>
        <end position="25"/>
    </location>
</feature>
<dbReference type="EMBL" id="JAUIZM010000009">
    <property type="protein sequence ID" value="KAK1364948.1"/>
    <property type="molecule type" value="Genomic_DNA"/>
</dbReference>
<dbReference type="PRINTS" id="PR00463">
    <property type="entry name" value="EP450I"/>
</dbReference>
<reference evidence="7" key="1">
    <citation type="submission" date="2023-02" db="EMBL/GenBank/DDBJ databases">
        <title>Genome of toxic invasive species Heracleum sosnowskyi carries increased number of genes despite the absence of recent whole-genome duplications.</title>
        <authorList>
            <person name="Schelkunov M."/>
            <person name="Shtratnikova V."/>
            <person name="Makarenko M."/>
            <person name="Klepikova A."/>
            <person name="Omelchenko D."/>
            <person name="Novikova G."/>
            <person name="Obukhova E."/>
            <person name="Bogdanov V."/>
            <person name="Penin A."/>
            <person name="Logacheva M."/>
        </authorList>
    </citation>
    <scope>NUCLEOTIDE SEQUENCE</scope>
    <source>
        <strain evidence="7">Hsosn_3</strain>
        <tissue evidence="7">Leaf</tissue>
    </source>
</reference>
<organism evidence="7 8">
    <name type="scientific">Heracleum sosnowskyi</name>
    <dbReference type="NCBI Taxonomy" id="360622"/>
    <lineage>
        <taxon>Eukaryota</taxon>
        <taxon>Viridiplantae</taxon>
        <taxon>Streptophyta</taxon>
        <taxon>Embryophyta</taxon>
        <taxon>Tracheophyta</taxon>
        <taxon>Spermatophyta</taxon>
        <taxon>Magnoliopsida</taxon>
        <taxon>eudicotyledons</taxon>
        <taxon>Gunneridae</taxon>
        <taxon>Pentapetalae</taxon>
        <taxon>asterids</taxon>
        <taxon>campanulids</taxon>
        <taxon>Apiales</taxon>
        <taxon>Apiaceae</taxon>
        <taxon>Apioideae</taxon>
        <taxon>apioid superclade</taxon>
        <taxon>Tordylieae</taxon>
        <taxon>Tordyliinae</taxon>
        <taxon>Heracleum</taxon>
    </lineage>
</organism>
<dbReference type="Gene3D" id="1.10.630.10">
    <property type="entry name" value="Cytochrome P450"/>
    <property type="match status" value="1"/>
</dbReference>
<comment type="similarity">
    <text evidence="1">Belongs to the cytochrome P450 family.</text>
</comment>
<dbReference type="Proteomes" id="UP001237642">
    <property type="component" value="Unassembled WGS sequence"/>
</dbReference>
<dbReference type="Pfam" id="PF00067">
    <property type="entry name" value="p450"/>
    <property type="match status" value="1"/>
</dbReference>
<evidence type="ECO:0000313" key="6">
    <source>
        <dbReference type="EMBL" id="KAK1364948.1"/>
    </source>
</evidence>
<keyword evidence="2" id="KW-0479">Metal-binding</keyword>
<dbReference type="GO" id="GO:0009805">
    <property type="term" value="P:coumarin biosynthetic process"/>
    <property type="evidence" value="ECO:0007669"/>
    <property type="project" value="UniProtKB-ARBA"/>
</dbReference>
<accession>A0AAD8HEN6</accession>
<protein>
    <submittedName>
        <fullName evidence="7">Cytochrome P450, family 76, subfamily C, polypeptide 7</fullName>
    </submittedName>
</protein>
<dbReference type="InterPro" id="IPR002401">
    <property type="entry name" value="Cyt_P450_E_grp-I"/>
</dbReference>
<dbReference type="PANTHER" id="PTHR47950">
    <property type="entry name" value="CYTOCHROME P450, FAMILY 76, SUBFAMILY C, POLYPEPTIDE 5-RELATED"/>
    <property type="match status" value="1"/>
</dbReference>
<dbReference type="PANTHER" id="PTHR47950:SF14">
    <property type="entry name" value="CYTOCHROME P450 76A2-LIKE ISOFORM X1"/>
    <property type="match status" value="1"/>
</dbReference>
<reference evidence="7" key="2">
    <citation type="submission" date="2023-05" db="EMBL/GenBank/DDBJ databases">
        <authorList>
            <person name="Schelkunov M.I."/>
        </authorList>
    </citation>
    <scope>NUCLEOTIDE SEQUENCE</scope>
    <source>
        <strain evidence="7">Hsosn_3</strain>
        <tissue evidence="7">Leaf</tissue>
    </source>
</reference>
<feature type="chain" id="PRO_5042442233" evidence="5">
    <location>
        <begin position="26"/>
        <end position="390"/>
    </location>
</feature>
<dbReference type="SUPFAM" id="SSF48264">
    <property type="entry name" value="Cytochrome P450"/>
    <property type="match status" value="1"/>
</dbReference>
<dbReference type="GO" id="GO:0004497">
    <property type="term" value="F:monooxygenase activity"/>
    <property type="evidence" value="ECO:0007669"/>
    <property type="project" value="InterPro"/>
</dbReference>
<keyword evidence="3" id="KW-0560">Oxidoreductase</keyword>
<keyword evidence="4" id="KW-0408">Iron</keyword>
<keyword evidence="5" id="KW-0732">Signal</keyword>
<evidence type="ECO:0000256" key="5">
    <source>
        <dbReference type="SAM" id="SignalP"/>
    </source>
</evidence>
<evidence type="ECO:0000256" key="4">
    <source>
        <dbReference type="ARBA" id="ARBA00023004"/>
    </source>
</evidence>
<comment type="caution">
    <text evidence="7">The sequence shown here is derived from an EMBL/GenBank/DDBJ whole genome shotgun (WGS) entry which is preliminary data.</text>
</comment>
<evidence type="ECO:0000313" key="7">
    <source>
        <dbReference type="EMBL" id="KAK1364949.1"/>
    </source>
</evidence>